<evidence type="ECO:0008006" key="3">
    <source>
        <dbReference type="Google" id="ProtNLM"/>
    </source>
</evidence>
<evidence type="ECO:0000313" key="2">
    <source>
        <dbReference type="Proteomes" id="UP000189462"/>
    </source>
</evidence>
<dbReference type="RefSeq" id="WP_077277126.1">
    <property type="nucleotide sequence ID" value="NZ_MVBK01000001.1"/>
</dbReference>
<organism evidence="1 2">
    <name type="scientific">Thioalkalivibrio denitrificans</name>
    <dbReference type="NCBI Taxonomy" id="108003"/>
    <lineage>
        <taxon>Bacteria</taxon>
        <taxon>Pseudomonadati</taxon>
        <taxon>Pseudomonadota</taxon>
        <taxon>Gammaproteobacteria</taxon>
        <taxon>Chromatiales</taxon>
        <taxon>Ectothiorhodospiraceae</taxon>
        <taxon>Thioalkalivibrio</taxon>
    </lineage>
</organism>
<accession>A0A1V3NUZ6</accession>
<dbReference type="Proteomes" id="UP000189462">
    <property type="component" value="Unassembled WGS sequence"/>
</dbReference>
<comment type="caution">
    <text evidence="1">The sequence shown here is derived from an EMBL/GenBank/DDBJ whole genome shotgun (WGS) entry which is preliminary data.</text>
</comment>
<evidence type="ECO:0000313" key="1">
    <source>
        <dbReference type="EMBL" id="OOG28794.1"/>
    </source>
</evidence>
<proteinExistence type="predicted"/>
<name>A0A1V3NUZ6_9GAMM</name>
<dbReference type="EMBL" id="MVBK01000001">
    <property type="protein sequence ID" value="OOG28794.1"/>
    <property type="molecule type" value="Genomic_DNA"/>
</dbReference>
<keyword evidence="2" id="KW-1185">Reference proteome</keyword>
<dbReference type="AlphaFoldDB" id="A0A1V3NUZ6"/>
<sequence length="269" mass="30552">MKQCAYCSEDRKLTKEHIWPSSIIKKYESKLASYNKKLDSFVYSDPVIKDVCEECNNVLLSPLDAYLSSLYDEHLHQSLNPGDSTELSFDREMLLRALLKISFNSARASAAEDIMAAHRRFAPYILRGGYSFGVQLRLLVVTSSKIIADGELQEKHFPVSQLRCADIPYDGPLSHRFIVRLIAINSFWFYLLISKKREPEDKWRKFLTGFKTWKIQPGIPLGPGVNKVEIPVNQTTYMTPQLMETMWEAIRRAQQVAQADGPASGGTAA</sequence>
<reference evidence="1 2" key="1">
    <citation type="submission" date="2017-02" db="EMBL/GenBank/DDBJ databases">
        <title>Genomic diversity within the haloalkaliphilic genus Thioalkalivibrio.</title>
        <authorList>
            <person name="Ahn A.-C."/>
            <person name="Meier-Kolthoff J."/>
            <person name="Overmars L."/>
            <person name="Richter M."/>
            <person name="Woyke T."/>
            <person name="Sorokin D.Y."/>
            <person name="Muyzer G."/>
        </authorList>
    </citation>
    <scope>NUCLEOTIDE SEQUENCE [LARGE SCALE GENOMIC DNA]</scope>
    <source>
        <strain evidence="1 2">ALJD</strain>
    </source>
</reference>
<gene>
    <name evidence="1" type="ORF">B1C78_00155</name>
</gene>
<dbReference type="OrthoDB" id="8357868at2"/>
<protein>
    <recommendedName>
        <fullName evidence="3">HNH endonuclease 5 domain-containing protein</fullName>
    </recommendedName>
</protein>
<dbReference type="STRING" id="108003.B1C78_00155"/>